<protein>
    <submittedName>
        <fullName evidence="2">Uncharacterized protein</fullName>
    </submittedName>
</protein>
<keyword evidence="1" id="KW-0812">Transmembrane</keyword>
<keyword evidence="1" id="KW-0472">Membrane</keyword>
<dbReference type="AlphaFoldDB" id="A0A1B2HGB0"/>
<name>A0A1B2HGB0_9PSEU</name>
<gene>
    <name evidence="2" type="ORF">BBK82_12425</name>
</gene>
<evidence type="ECO:0000313" key="2">
    <source>
        <dbReference type="EMBL" id="ANZ36753.1"/>
    </source>
</evidence>
<accession>A0A1B2HGB0</accession>
<proteinExistence type="predicted"/>
<feature type="transmembrane region" description="Helical" evidence="1">
    <location>
        <begin position="6"/>
        <end position="25"/>
    </location>
</feature>
<dbReference type="Proteomes" id="UP000093053">
    <property type="component" value="Chromosome"/>
</dbReference>
<evidence type="ECO:0000256" key="1">
    <source>
        <dbReference type="SAM" id="Phobius"/>
    </source>
</evidence>
<keyword evidence="1" id="KW-1133">Transmembrane helix</keyword>
<dbReference type="EMBL" id="CP016793">
    <property type="protein sequence ID" value="ANZ36753.1"/>
    <property type="molecule type" value="Genomic_DNA"/>
</dbReference>
<dbReference type="KEGG" id="led:BBK82_12425"/>
<dbReference type="OrthoDB" id="3680052at2"/>
<evidence type="ECO:0000313" key="3">
    <source>
        <dbReference type="Proteomes" id="UP000093053"/>
    </source>
</evidence>
<keyword evidence="3" id="KW-1185">Reference proteome</keyword>
<organism evidence="2 3">
    <name type="scientific">Lentzea guizhouensis</name>
    <dbReference type="NCBI Taxonomy" id="1586287"/>
    <lineage>
        <taxon>Bacteria</taxon>
        <taxon>Bacillati</taxon>
        <taxon>Actinomycetota</taxon>
        <taxon>Actinomycetes</taxon>
        <taxon>Pseudonocardiales</taxon>
        <taxon>Pseudonocardiaceae</taxon>
        <taxon>Lentzea</taxon>
    </lineage>
</organism>
<sequence>MKPWELKLALLALILVALLALVFWWRWRIARREAADHAADLAKFAAMMGGTATDVSGDVAAWSAGLLRPFAREYGDVIGWLGRVSDSQFEHALDFERNGWQVRVTEASIQLQSPSNADDVNTHYEHRIEVATADLVPLKLMDRTAGGGEGARRWTGEMPRSVADGPHPQWQELRLPAVLEPAFVACTSDLHRAAAMFNPEVTQRLRAEAAAKDLHSLTLEAGIAYAVLPGQIDPQRLLQEVDAVTGLLERIPGSRPRNPAAAV</sequence>
<dbReference type="RefSeq" id="WP_065915152.1">
    <property type="nucleotide sequence ID" value="NZ_CP016793.1"/>
</dbReference>
<dbReference type="STRING" id="1586287.BBK82_12425"/>
<reference evidence="2 3" key="1">
    <citation type="submission" date="2016-07" db="EMBL/GenBank/DDBJ databases">
        <title>Complete genome sequence of the Lentzea guizhouensis DHS C013.</title>
        <authorList>
            <person name="Cao C."/>
        </authorList>
    </citation>
    <scope>NUCLEOTIDE SEQUENCE [LARGE SCALE GENOMIC DNA]</scope>
    <source>
        <strain evidence="2 3">DHS C013</strain>
    </source>
</reference>